<keyword evidence="12" id="KW-0046">Antibiotic resistance</keyword>
<dbReference type="InterPro" id="IPR036866">
    <property type="entry name" value="RibonucZ/Hydroxyglut_hydro"/>
</dbReference>
<evidence type="ECO:0000256" key="8">
    <source>
        <dbReference type="ARBA" id="ARBA00022729"/>
    </source>
</evidence>
<dbReference type="KEGG" id="kpul:GXN76_03710"/>
<comment type="cofactor">
    <cofactor evidence="2">
        <name>Zn(2+)</name>
        <dbReference type="ChEBI" id="CHEBI:29105"/>
    </cofactor>
</comment>
<gene>
    <name evidence="15" type="primary">bla</name>
    <name evidence="15" type="ORF">GXN76_03710</name>
</gene>
<sequence length="269" mass="30090">MKKLQKRTGIIVLSLTMMTAIILSGCQSPEQTVAAKEPDQVAPSIISNKDETVTLTKLNQNIWVHTEYGKFNGQTVPSNGLIVSTSKGLVLIDSSWDHKLTKELLRLIDKNFDQKIQLALITHAHEDRIGGIKTLLDRGIEVQSTPLTAKLAKKAGYPQPAPKLNDETEIRIGDTLLETYYPGEGHTQDNITVWFPQDRLLFGGCLIRSREYQDLGNVAEANLKEWPKSVQKVIDRYPRAERVVPGHGMWGDTSLLTHTLDLLKKNDTN</sequence>
<evidence type="ECO:0000259" key="14">
    <source>
        <dbReference type="SMART" id="SM00849"/>
    </source>
</evidence>
<evidence type="ECO:0000256" key="9">
    <source>
        <dbReference type="ARBA" id="ARBA00022764"/>
    </source>
</evidence>
<evidence type="ECO:0000256" key="10">
    <source>
        <dbReference type="ARBA" id="ARBA00022801"/>
    </source>
</evidence>
<evidence type="ECO:0000256" key="7">
    <source>
        <dbReference type="ARBA" id="ARBA00022723"/>
    </source>
</evidence>
<dbReference type="RefSeq" id="WP_173220619.1">
    <property type="nucleotide sequence ID" value="NZ_CP048104.1"/>
</dbReference>
<comment type="subcellular location">
    <subcellularLocation>
        <location evidence="3">Periplasm</location>
    </subcellularLocation>
</comment>
<dbReference type="InterPro" id="IPR050855">
    <property type="entry name" value="NDM-1-like"/>
</dbReference>
<evidence type="ECO:0000256" key="11">
    <source>
        <dbReference type="ARBA" id="ARBA00022833"/>
    </source>
</evidence>
<evidence type="ECO:0000256" key="4">
    <source>
        <dbReference type="ARBA" id="ARBA00005250"/>
    </source>
</evidence>
<dbReference type="Gene3D" id="3.60.15.10">
    <property type="entry name" value="Ribonuclease Z/Hydroxyacylglutathione hydrolase-like"/>
    <property type="match status" value="1"/>
</dbReference>
<dbReference type="NCBIfam" id="NF012229">
    <property type="entry name" value="bla_class_B_core"/>
    <property type="match status" value="1"/>
</dbReference>
<evidence type="ECO:0000256" key="5">
    <source>
        <dbReference type="ARBA" id="ARBA00011245"/>
    </source>
</evidence>
<feature type="domain" description="Metallo-beta-lactamase" evidence="14">
    <location>
        <begin position="77"/>
        <end position="247"/>
    </location>
</feature>
<proteinExistence type="inferred from homology"/>
<organism evidence="15 16">
    <name type="scientific">Kroppenstedtia pulmonis</name>
    <dbReference type="NCBI Taxonomy" id="1380685"/>
    <lineage>
        <taxon>Bacteria</taxon>
        <taxon>Bacillati</taxon>
        <taxon>Bacillota</taxon>
        <taxon>Bacilli</taxon>
        <taxon>Bacillales</taxon>
        <taxon>Thermoactinomycetaceae</taxon>
        <taxon>Kroppenstedtia</taxon>
    </lineage>
</organism>
<evidence type="ECO:0000256" key="12">
    <source>
        <dbReference type="ARBA" id="ARBA00023251"/>
    </source>
</evidence>
<keyword evidence="16" id="KW-1185">Reference proteome</keyword>
<feature type="chain" id="PRO_5038570238" description="beta-lactamase" evidence="13">
    <location>
        <begin position="26"/>
        <end position="269"/>
    </location>
</feature>
<evidence type="ECO:0000256" key="13">
    <source>
        <dbReference type="SAM" id="SignalP"/>
    </source>
</evidence>
<dbReference type="GO" id="GO:0008270">
    <property type="term" value="F:zinc ion binding"/>
    <property type="evidence" value="ECO:0007669"/>
    <property type="project" value="InterPro"/>
</dbReference>
<protein>
    <recommendedName>
        <fullName evidence="6">beta-lactamase</fullName>
        <ecNumber evidence="6">3.5.2.6</ecNumber>
    </recommendedName>
</protein>
<dbReference type="PROSITE" id="PS51257">
    <property type="entry name" value="PROKAR_LIPOPROTEIN"/>
    <property type="match status" value="1"/>
</dbReference>
<evidence type="ECO:0000256" key="6">
    <source>
        <dbReference type="ARBA" id="ARBA00012865"/>
    </source>
</evidence>
<dbReference type="SUPFAM" id="SSF56281">
    <property type="entry name" value="Metallo-hydrolase/oxidoreductase"/>
    <property type="match status" value="1"/>
</dbReference>
<dbReference type="CDD" id="cd16304">
    <property type="entry name" value="BcII-like_MBL-B1"/>
    <property type="match status" value="1"/>
</dbReference>
<comment type="catalytic activity">
    <reaction evidence="1">
        <text>a beta-lactam + H2O = a substituted beta-amino acid</text>
        <dbReference type="Rhea" id="RHEA:20401"/>
        <dbReference type="ChEBI" id="CHEBI:15377"/>
        <dbReference type="ChEBI" id="CHEBI:35627"/>
        <dbReference type="ChEBI" id="CHEBI:140347"/>
        <dbReference type="EC" id="3.5.2.6"/>
    </reaction>
</comment>
<keyword evidence="7" id="KW-0479">Metal-binding</keyword>
<evidence type="ECO:0000313" key="16">
    <source>
        <dbReference type="Proteomes" id="UP000503088"/>
    </source>
</evidence>
<dbReference type="SMART" id="SM00849">
    <property type="entry name" value="Lactamase_B"/>
    <property type="match status" value="1"/>
</dbReference>
<dbReference type="InterPro" id="IPR058199">
    <property type="entry name" value="BlaB//VIM/IMP-1"/>
</dbReference>
<dbReference type="InterPro" id="IPR047917">
    <property type="entry name" value="BcII-like_MBL-B1"/>
</dbReference>
<evidence type="ECO:0000256" key="3">
    <source>
        <dbReference type="ARBA" id="ARBA00004418"/>
    </source>
</evidence>
<dbReference type="PANTHER" id="PTHR42951">
    <property type="entry name" value="METALLO-BETA-LACTAMASE DOMAIN-CONTAINING"/>
    <property type="match status" value="1"/>
</dbReference>
<dbReference type="InterPro" id="IPR001279">
    <property type="entry name" value="Metallo-B-lactamas"/>
</dbReference>
<dbReference type="Proteomes" id="UP000503088">
    <property type="component" value="Chromosome"/>
</dbReference>
<comment type="similarity">
    <text evidence="4">Belongs to the metallo-beta-lactamase superfamily. Class-B beta-lactamase family.</text>
</comment>
<dbReference type="GO" id="GO:0008800">
    <property type="term" value="F:beta-lactamase activity"/>
    <property type="evidence" value="ECO:0007669"/>
    <property type="project" value="InterPro"/>
</dbReference>
<dbReference type="EC" id="3.5.2.6" evidence="6"/>
<dbReference type="AlphaFoldDB" id="A0A7D4B1I5"/>
<dbReference type="PANTHER" id="PTHR42951:SF4">
    <property type="entry name" value="ACYL-COENZYME A THIOESTERASE MBLAC2"/>
    <property type="match status" value="1"/>
</dbReference>
<keyword evidence="11" id="KW-0862">Zinc</keyword>
<evidence type="ECO:0000313" key="15">
    <source>
        <dbReference type="EMBL" id="QKG83666.1"/>
    </source>
</evidence>
<evidence type="ECO:0000256" key="2">
    <source>
        <dbReference type="ARBA" id="ARBA00001947"/>
    </source>
</evidence>
<accession>A0A7D4B1I5</accession>
<keyword evidence="9" id="KW-0574">Periplasm</keyword>
<keyword evidence="8 13" id="KW-0732">Signal</keyword>
<feature type="signal peptide" evidence="13">
    <location>
        <begin position="1"/>
        <end position="25"/>
    </location>
</feature>
<reference evidence="15 16" key="1">
    <citation type="submission" date="2020-01" db="EMBL/GenBank/DDBJ databases">
        <authorList>
            <person name="Gulvik C.A."/>
            <person name="Batra D.G."/>
        </authorList>
    </citation>
    <scope>NUCLEOTIDE SEQUENCE [LARGE SCALE GENOMIC DNA]</scope>
    <source>
        <strain evidence="15 16">W9323</strain>
    </source>
</reference>
<keyword evidence="10" id="KW-0378">Hydrolase</keyword>
<name>A0A7D4B1I5_9BACL</name>
<evidence type="ECO:0000256" key="1">
    <source>
        <dbReference type="ARBA" id="ARBA00001526"/>
    </source>
</evidence>
<dbReference type="Pfam" id="PF00753">
    <property type="entry name" value="Lactamase_B"/>
    <property type="match status" value="1"/>
</dbReference>
<dbReference type="EMBL" id="CP048104">
    <property type="protein sequence ID" value="QKG83666.1"/>
    <property type="molecule type" value="Genomic_DNA"/>
</dbReference>
<comment type="subunit">
    <text evidence="5">Monomer.</text>
</comment>
<dbReference type="NCBIfam" id="NF033088">
    <property type="entry name" value="bla_subclass_B1"/>
    <property type="match status" value="1"/>
</dbReference>